<organism evidence="1 2">
    <name type="scientific">Actinocorallia libanotica</name>
    <dbReference type="NCBI Taxonomy" id="46162"/>
    <lineage>
        <taxon>Bacteria</taxon>
        <taxon>Bacillati</taxon>
        <taxon>Actinomycetota</taxon>
        <taxon>Actinomycetes</taxon>
        <taxon>Streptosporangiales</taxon>
        <taxon>Thermomonosporaceae</taxon>
        <taxon>Actinocorallia</taxon>
    </lineage>
</organism>
<evidence type="ECO:0000313" key="1">
    <source>
        <dbReference type="EMBL" id="GAA0956038.1"/>
    </source>
</evidence>
<sequence length="92" mass="10362">MTKRLQPAEFLDVRRLRLVEVVAPGLSPDHQAARDRVWDEAVEKNPALFDGPVVACVGAEWDGPHGLVLRWTSVTYRHYALRWVPGGTDETL</sequence>
<protein>
    <submittedName>
        <fullName evidence="1">Uncharacterized protein</fullName>
    </submittedName>
</protein>
<dbReference type="Proteomes" id="UP001500665">
    <property type="component" value="Unassembled WGS sequence"/>
</dbReference>
<name>A0ABN1RFA3_9ACTN</name>
<reference evidence="1 2" key="1">
    <citation type="journal article" date="2019" name="Int. J. Syst. Evol. Microbiol.">
        <title>The Global Catalogue of Microorganisms (GCM) 10K type strain sequencing project: providing services to taxonomists for standard genome sequencing and annotation.</title>
        <authorList>
            <consortium name="The Broad Institute Genomics Platform"/>
            <consortium name="The Broad Institute Genome Sequencing Center for Infectious Disease"/>
            <person name="Wu L."/>
            <person name="Ma J."/>
        </authorList>
    </citation>
    <scope>NUCLEOTIDE SEQUENCE [LARGE SCALE GENOMIC DNA]</scope>
    <source>
        <strain evidence="1 2">JCM 10696</strain>
    </source>
</reference>
<proteinExistence type="predicted"/>
<keyword evidence="2" id="KW-1185">Reference proteome</keyword>
<accession>A0ABN1RFA3</accession>
<evidence type="ECO:0000313" key="2">
    <source>
        <dbReference type="Proteomes" id="UP001500665"/>
    </source>
</evidence>
<dbReference type="EMBL" id="BAAAHH010000017">
    <property type="protein sequence ID" value="GAA0956038.1"/>
    <property type="molecule type" value="Genomic_DNA"/>
</dbReference>
<comment type="caution">
    <text evidence="1">The sequence shown here is derived from an EMBL/GenBank/DDBJ whole genome shotgun (WGS) entry which is preliminary data.</text>
</comment>
<gene>
    <name evidence="1" type="ORF">GCM10009550_41620</name>
</gene>